<reference evidence="1 2" key="1">
    <citation type="journal article" date="2011" name="PLoS Pathog.">
        <title>Dynamic evolution of pathogenicity revealed by sequencing and comparative genomics of 19 Pseudomonas syringae isolates.</title>
        <authorList>
            <person name="Baltrus D.A."/>
            <person name="Nishimura M.T."/>
            <person name="Romanchuk A."/>
            <person name="Chang J.H."/>
            <person name="Mukhtar M.S."/>
            <person name="Cherkis K."/>
            <person name="Roach J."/>
            <person name="Grant S.R."/>
            <person name="Jones C.D."/>
            <person name="Dangl J.L."/>
        </authorList>
    </citation>
    <scope>NUCLEOTIDE SEQUENCE [LARGE SCALE GENOMIC DNA]</scope>
    <source>
        <strain evidence="1 2">ES4326</strain>
    </source>
</reference>
<dbReference type="EMBL" id="CP047261">
    <property type="protein sequence ID" value="QHF00573.1"/>
    <property type="molecule type" value="Genomic_DNA"/>
</dbReference>
<dbReference type="AlphaFoldDB" id="A0A8T8CA47"/>
<keyword evidence="1" id="KW-0614">Plasmid</keyword>
<accession>A0A8T8CA47</accession>
<dbReference type="Proteomes" id="UP000003811">
    <property type="component" value="Plasmid pPma4326F"/>
</dbReference>
<sequence length="241" mass="27157">MANVFSHAMKHSNIAVLETPEPDWFKTSPQKGTWASWLIHGNHYGTLIDLPPKTQLDTDRGNFFIVLQGCVVAYALSPDGQGKGVFVDALRSGDMIWPLQPKQLRFGYETRSHTFLLSVSKSKYEEFMKANSYSETVLMAAELSLMTKHSQAAQYLFAKDIDRIKRVITMLVEHPDSRPTDRGIEVHASKDEIRTLAGVERRSGSRAFKALEEEGLMKFDGYKTFFFRSPSEASVCAAVRT</sequence>
<dbReference type="InterPro" id="IPR014710">
    <property type="entry name" value="RmlC-like_jellyroll"/>
</dbReference>
<dbReference type="InterPro" id="IPR018490">
    <property type="entry name" value="cNMP-bd_dom_sf"/>
</dbReference>
<dbReference type="SUPFAM" id="SSF51206">
    <property type="entry name" value="cAMP-binding domain-like"/>
    <property type="match status" value="1"/>
</dbReference>
<evidence type="ECO:0000313" key="2">
    <source>
        <dbReference type="Proteomes" id="UP000003811"/>
    </source>
</evidence>
<organism evidence="1 2">
    <name type="scientific">Pseudomonas syringae pv. maculicola str. ES4326</name>
    <dbReference type="NCBI Taxonomy" id="629265"/>
    <lineage>
        <taxon>Bacteria</taxon>
        <taxon>Pseudomonadati</taxon>
        <taxon>Pseudomonadota</taxon>
        <taxon>Gammaproteobacteria</taxon>
        <taxon>Pseudomonadales</taxon>
        <taxon>Pseudomonadaceae</taxon>
        <taxon>Pseudomonas</taxon>
    </lineage>
</organism>
<dbReference type="RefSeq" id="WP_007250432.1">
    <property type="nucleotide sequence ID" value="NZ_CP047261.1"/>
</dbReference>
<evidence type="ECO:0000313" key="1">
    <source>
        <dbReference type="EMBL" id="QHF00573.1"/>
    </source>
</evidence>
<gene>
    <name evidence="1" type="ORF">PMA4326_029130</name>
</gene>
<protein>
    <submittedName>
        <fullName evidence="1">Crp/Fnr family transcriptional regulator</fullName>
    </submittedName>
</protein>
<name>A0A8T8CA47_PSEYM</name>
<proteinExistence type="predicted"/>
<geneLocation type="plasmid" evidence="1 2">
    <name>pPma4326F</name>
</geneLocation>
<dbReference type="Gene3D" id="2.60.120.10">
    <property type="entry name" value="Jelly Rolls"/>
    <property type="match status" value="1"/>
</dbReference>